<keyword evidence="4" id="KW-1185">Reference proteome</keyword>
<dbReference type="GeneID" id="17267237"/>
<feature type="compositionally biased region" description="Basic and acidic residues" evidence="1">
    <location>
        <begin position="96"/>
        <end position="106"/>
    </location>
</feature>
<sequence length="427" mass="44848">MSLPMPMPRPLTRPSPSSAGTLLSTVMLLAIIVTTTCQLRTGVAHDIVRPLSNVAEIPASPARSGVELLAGQMAGEAVTAMIVVADAGDNPLADRREDREAAAAREKKAKVAKLNSQTANAMEPSFSRPLGAKPKARTTPDAAAKQLAKVALGSASSKAAASSKASAPPAAAPSRAPAASASRPIEQYPTGVVGVSSEFSSSDNSARQLLGRPAVYPKAGSSVRAWSPVPREGEDREWVRLLFRTAVEPSSVTVYQSFNPGSLVEVRAATEVGGEGGEASDWATIWRGERYNTDPHRQPSDALELKVSPGTLPVRAIELVLDTTGWSDAFWSEPPPPSEIDSVRLVGTPASLSPPPPHPFVTLQPSETESAFAESARWAALSMVWANSRRLGCRYPAKVERSAGLKGRPIAASGAALDGEMRMRGAK</sequence>
<reference evidence="3" key="2">
    <citation type="submission" date="2024-10" db="UniProtKB">
        <authorList>
            <consortium name="EnsemblProtists"/>
        </authorList>
    </citation>
    <scope>IDENTIFICATION</scope>
</reference>
<reference evidence="4" key="1">
    <citation type="journal article" date="2013" name="Nature">
        <title>Pan genome of the phytoplankton Emiliania underpins its global distribution.</title>
        <authorList>
            <person name="Read B.A."/>
            <person name="Kegel J."/>
            <person name="Klute M.J."/>
            <person name="Kuo A."/>
            <person name="Lefebvre S.C."/>
            <person name="Maumus F."/>
            <person name="Mayer C."/>
            <person name="Miller J."/>
            <person name="Monier A."/>
            <person name="Salamov A."/>
            <person name="Young J."/>
            <person name="Aguilar M."/>
            <person name="Claverie J.M."/>
            <person name="Frickenhaus S."/>
            <person name="Gonzalez K."/>
            <person name="Herman E.K."/>
            <person name="Lin Y.C."/>
            <person name="Napier J."/>
            <person name="Ogata H."/>
            <person name="Sarno A.F."/>
            <person name="Shmutz J."/>
            <person name="Schroeder D."/>
            <person name="de Vargas C."/>
            <person name="Verret F."/>
            <person name="von Dassow P."/>
            <person name="Valentin K."/>
            <person name="Van de Peer Y."/>
            <person name="Wheeler G."/>
            <person name="Dacks J.B."/>
            <person name="Delwiche C.F."/>
            <person name="Dyhrman S.T."/>
            <person name="Glockner G."/>
            <person name="John U."/>
            <person name="Richards T."/>
            <person name="Worden A.Z."/>
            <person name="Zhang X."/>
            <person name="Grigoriev I.V."/>
            <person name="Allen A.E."/>
            <person name="Bidle K."/>
            <person name="Borodovsky M."/>
            <person name="Bowler C."/>
            <person name="Brownlee C."/>
            <person name="Cock J.M."/>
            <person name="Elias M."/>
            <person name="Gladyshev V.N."/>
            <person name="Groth M."/>
            <person name="Guda C."/>
            <person name="Hadaegh A."/>
            <person name="Iglesias-Rodriguez M.D."/>
            <person name="Jenkins J."/>
            <person name="Jones B.M."/>
            <person name="Lawson T."/>
            <person name="Leese F."/>
            <person name="Lindquist E."/>
            <person name="Lobanov A."/>
            <person name="Lomsadze A."/>
            <person name="Malik S.B."/>
            <person name="Marsh M.E."/>
            <person name="Mackinder L."/>
            <person name="Mock T."/>
            <person name="Mueller-Roeber B."/>
            <person name="Pagarete A."/>
            <person name="Parker M."/>
            <person name="Probert I."/>
            <person name="Quesneville H."/>
            <person name="Raines C."/>
            <person name="Rensing S.A."/>
            <person name="Riano-Pachon D.M."/>
            <person name="Richier S."/>
            <person name="Rokitta S."/>
            <person name="Shiraiwa Y."/>
            <person name="Soanes D.M."/>
            <person name="van der Giezen M."/>
            <person name="Wahlund T.M."/>
            <person name="Williams B."/>
            <person name="Wilson W."/>
            <person name="Wolfe G."/>
            <person name="Wurch L.L."/>
        </authorList>
    </citation>
    <scope>NUCLEOTIDE SEQUENCE</scope>
</reference>
<dbReference type="RefSeq" id="XP_005774159.1">
    <property type="nucleotide sequence ID" value="XM_005774102.1"/>
</dbReference>
<accession>A0A0D3JDZ5</accession>
<evidence type="ECO:0000313" key="3">
    <source>
        <dbReference type="EnsemblProtists" id="EOD21730"/>
    </source>
</evidence>
<dbReference type="InterPro" id="IPR058897">
    <property type="entry name" value="PAPPA_SD_C"/>
</dbReference>
<evidence type="ECO:0000259" key="2">
    <source>
        <dbReference type="Pfam" id="PF25900"/>
    </source>
</evidence>
<feature type="region of interest" description="Disordered" evidence="1">
    <location>
        <begin position="161"/>
        <end position="183"/>
    </location>
</feature>
<proteinExistence type="predicted"/>
<name>A0A0D3JDZ5_EMIH1</name>
<dbReference type="Pfam" id="PF25900">
    <property type="entry name" value="PAPPA"/>
    <property type="match status" value="1"/>
</dbReference>
<dbReference type="EnsemblProtists" id="EOD21730">
    <property type="protein sequence ID" value="EOD21730"/>
    <property type="gene ID" value="EMIHUDRAFT_207784"/>
</dbReference>
<dbReference type="KEGG" id="ehx:EMIHUDRAFT_207784"/>
<feature type="domain" description="Pappalysin-1 SD scarf" evidence="2">
    <location>
        <begin position="182"/>
        <end position="263"/>
    </location>
</feature>
<feature type="region of interest" description="Disordered" evidence="1">
    <location>
        <begin position="96"/>
        <end position="144"/>
    </location>
</feature>
<evidence type="ECO:0000313" key="4">
    <source>
        <dbReference type="Proteomes" id="UP000013827"/>
    </source>
</evidence>
<dbReference type="HOGENOM" id="CLU_052917_0_0_1"/>
<protein>
    <recommendedName>
        <fullName evidence="2">Pappalysin-1 SD scarf domain-containing protein</fullName>
    </recommendedName>
</protein>
<evidence type="ECO:0000256" key="1">
    <source>
        <dbReference type="SAM" id="MobiDB-lite"/>
    </source>
</evidence>
<dbReference type="Proteomes" id="UP000013827">
    <property type="component" value="Unassembled WGS sequence"/>
</dbReference>
<dbReference type="PaxDb" id="2903-EOD21730"/>
<dbReference type="AlphaFoldDB" id="A0A0D3JDZ5"/>
<organism evidence="3 4">
    <name type="scientific">Emiliania huxleyi (strain CCMP1516)</name>
    <dbReference type="NCBI Taxonomy" id="280463"/>
    <lineage>
        <taxon>Eukaryota</taxon>
        <taxon>Haptista</taxon>
        <taxon>Haptophyta</taxon>
        <taxon>Prymnesiophyceae</taxon>
        <taxon>Isochrysidales</taxon>
        <taxon>Noelaerhabdaceae</taxon>
        <taxon>Emiliania</taxon>
    </lineage>
</organism>